<dbReference type="AlphaFoldDB" id="A0ABD3Q0X5"/>
<evidence type="ECO:0000256" key="2">
    <source>
        <dbReference type="SAM" id="SignalP"/>
    </source>
</evidence>
<sequence length="453" mass="48757">MRFICVSFVIFLVGGVDSFIVIGAAARAAAAHSSVAVGPISSTNAVPVTSASSAPIARLRSSPSDDNVKAIEDVGVDDLLARVSSELGELSRCISLVFDYISRKDDGVSAEDVVMACDAVDAAAAAADDADDTLAGRLSLRRRAHEFGRYRLLVGMLRSDYQGYVATAEFLSPSRIPRADLPNVQDVVYPAVASSSSSSSSIVAAEGEKDARLVPDCELVDMAYEDSLLDKALLSIFRRLVAGYTGLGMREDVPGIKGLLAQGREYMTIELPPGTSYSDHAKAQHDMVKSTLGKLMTPVLPPFYRVFMSGIVPDLGTEWDGRRLGPWFYAPYLTSIVTPIFFGFLVGPSRPNRRRDGDRGGLVVEKCKFLQESGCKGLCLHQCKIPAQEFFAETLGLELTVRPNFATQECQWSFGETPLPPEEDPSFPNGCLVGCESRRAMAGRKGGGDVLCM</sequence>
<proteinExistence type="predicted"/>
<dbReference type="Proteomes" id="UP001530315">
    <property type="component" value="Unassembled WGS sequence"/>
</dbReference>
<keyword evidence="1" id="KW-0812">Transmembrane</keyword>
<dbReference type="EMBL" id="JALLAZ020000520">
    <property type="protein sequence ID" value="KAL3793261.1"/>
    <property type="molecule type" value="Genomic_DNA"/>
</dbReference>
<dbReference type="InterPro" id="IPR025114">
    <property type="entry name" value="D27-like_C"/>
</dbReference>
<dbReference type="InterPro" id="IPR038938">
    <property type="entry name" value="D27-like"/>
</dbReference>
<keyword evidence="1" id="KW-1133">Transmembrane helix</keyword>
<dbReference type="Pfam" id="PF13225">
    <property type="entry name" value="D27-like_C"/>
    <property type="match status" value="1"/>
</dbReference>
<evidence type="ECO:0000259" key="3">
    <source>
        <dbReference type="Pfam" id="PF13225"/>
    </source>
</evidence>
<keyword evidence="5" id="KW-1185">Reference proteome</keyword>
<reference evidence="4 5" key="1">
    <citation type="submission" date="2024-10" db="EMBL/GenBank/DDBJ databases">
        <title>Updated reference genomes for cyclostephanoid diatoms.</title>
        <authorList>
            <person name="Roberts W.R."/>
            <person name="Alverson A.J."/>
        </authorList>
    </citation>
    <scope>NUCLEOTIDE SEQUENCE [LARGE SCALE GENOMIC DNA]</scope>
    <source>
        <strain evidence="4 5">AJA276-08</strain>
    </source>
</reference>
<name>A0ABD3Q0X5_9STRA</name>
<feature type="chain" id="PRO_5044766063" description="Beta-carotene isomerase D27-like C-terminal domain-containing protein" evidence="2">
    <location>
        <begin position="19"/>
        <end position="453"/>
    </location>
</feature>
<keyword evidence="1" id="KW-0472">Membrane</keyword>
<feature type="domain" description="Beta-carotene isomerase D27-like C-terminal" evidence="3">
    <location>
        <begin position="358"/>
        <end position="422"/>
    </location>
</feature>
<keyword evidence="2" id="KW-0732">Signal</keyword>
<feature type="transmembrane region" description="Helical" evidence="1">
    <location>
        <begin position="327"/>
        <end position="346"/>
    </location>
</feature>
<evidence type="ECO:0000313" key="5">
    <source>
        <dbReference type="Proteomes" id="UP001530315"/>
    </source>
</evidence>
<evidence type="ECO:0000256" key="1">
    <source>
        <dbReference type="SAM" id="Phobius"/>
    </source>
</evidence>
<accession>A0ABD3Q0X5</accession>
<comment type="caution">
    <text evidence="4">The sequence shown here is derived from an EMBL/GenBank/DDBJ whole genome shotgun (WGS) entry which is preliminary data.</text>
</comment>
<evidence type="ECO:0000313" key="4">
    <source>
        <dbReference type="EMBL" id="KAL3793261.1"/>
    </source>
</evidence>
<protein>
    <recommendedName>
        <fullName evidence="3">Beta-carotene isomerase D27-like C-terminal domain-containing protein</fullName>
    </recommendedName>
</protein>
<organism evidence="4 5">
    <name type="scientific">Stephanodiscus triporus</name>
    <dbReference type="NCBI Taxonomy" id="2934178"/>
    <lineage>
        <taxon>Eukaryota</taxon>
        <taxon>Sar</taxon>
        <taxon>Stramenopiles</taxon>
        <taxon>Ochrophyta</taxon>
        <taxon>Bacillariophyta</taxon>
        <taxon>Coscinodiscophyceae</taxon>
        <taxon>Thalassiosirophycidae</taxon>
        <taxon>Stephanodiscales</taxon>
        <taxon>Stephanodiscaceae</taxon>
        <taxon>Stephanodiscus</taxon>
    </lineage>
</organism>
<dbReference type="PANTHER" id="PTHR33591:SF2">
    <property type="entry name" value="BETA-CAROTENE ISOMERASE D27"/>
    <property type="match status" value="1"/>
</dbReference>
<dbReference type="PANTHER" id="PTHR33591">
    <property type="entry name" value="BETA-CAROTENE ISOMERASE D27"/>
    <property type="match status" value="1"/>
</dbReference>
<feature type="signal peptide" evidence="2">
    <location>
        <begin position="1"/>
        <end position="18"/>
    </location>
</feature>
<gene>
    <name evidence="4" type="ORF">ACHAW5_004303</name>
</gene>